<dbReference type="HOGENOM" id="CLU_099037_5_0_9"/>
<dbReference type="eggNOG" id="COG0680">
    <property type="taxonomic scope" value="Bacteria"/>
</dbReference>
<dbReference type="InterPro" id="IPR000671">
    <property type="entry name" value="Peptidase_A31"/>
</dbReference>
<evidence type="ECO:0000256" key="3">
    <source>
        <dbReference type="ARBA" id="ARBA00022750"/>
    </source>
</evidence>
<evidence type="ECO:0000256" key="2">
    <source>
        <dbReference type="ARBA" id="ARBA00022670"/>
    </source>
</evidence>
<dbReference type="EMBL" id="CP001878">
    <property type="protein sequence ID" value="ADC48326.1"/>
    <property type="molecule type" value="Genomic_DNA"/>
</dbReference>
<protein>
    <submittedName>
        <fullName evidence="5">Hydrogenase maturation protease</fullName>
    </submittedName>
</protein>
<evidence type="ECO:0000313" key="6">
    <source>
        <dbReference type="Proteomes" id="UP000001544"/>
    </source>
</evidence>
<sequence>MKNILILGIGNQLMMDDGIGIYLIDELKKFKYERELEFIAGESDINYCLAQIERASFVIILDAMVADKEPGEVYVYALDTLHEQKMLDISPHNLHLFEVMHHHQRNKLHGYLIGIEPSEVRFHIGLSENIQTQWPVIIKEVKRKIERLIGMKG</sequence>
<dbReference type="KEGG" id="bpf:BpOF4_01290"/>
<dbReference type="GO" id="GO:0016485">
    <property type="term" value="P:protein processing"/>
    <property type="evidence" value="ECO:0007669"/>
    <property type="project" value="TreeGrafter"/>
</dbReference>
<keyword evidence="2 5" id="KW-0645">Protease</keyword>
<dbReference type="PANTHER" id="PTHR30302">
    <property type="entry name" value="HYDROGENASE 1 MATURATION PROTEASE"/>
    <property type="match status" value="1"/>
</dbReference>
<dbReference type="GO" id="GO:0008047">
    <property type="term" value="F:enzyme activator activity"/>
    <property type="evidence" value="ECO:0007669"/>
    <property type="project" value="InterPro"/>
</dbReference>
<evidence type="ECO:0000256" key="1">
    <source>
        <dbReference type="ARBA" id="ARBA00006814"/>
    </source>
</evidence>
<dbReference type="AlphaFoldDB" id="D3FUC4"/>
<dbReference type="InterPro" id="IPR023430">
    <property type="entry name" value="Pept_HybD-like_dom_sf"/>
</dbReference>
<dbReference type="CDD" id="cd00518">
    <property type="entry name" value="H2MP"/>
    <property type="match status" value="1"/>
</dbReference>
<dbReference type="RefSeq" id="WP_012959608.1">
    <property type="nucleotide sequence ID" value="NC_013791.2"/>
</dbReference>
<evidence type="ECO:0000256" key="4">
    <source>
        <dbReference type="ARBA" id="ARBA00022801"/>
    </source>
</evidence>
<dbReference type="Gene3D" id="3.40.50.1450">
    <property type="entry name" value="HybD-like"/>
    <property type="match status" value="1"/>
</dbReference>
<keyword evidence="4" id="KW-0378">Hydrolase</keyword>
<keyword evidence="6" id="KW-1185">Reference proteome</keyword>
<dbReference type="Pfam" id="PF01750">
    <property type="entry name" value="HycI"/>
    <property type="match status" value="1"/>
</dbReference>
<dbReference type="STRING" id="398511.BpOF4_01290"/>
<dbReference type="PANTHER" id="PTHR30302:SF1">
    <property type="entry name" value="HYDROGENASE 2 MATURATION PROTEASE"/>
    <property type="match status" value="1"/>
</dbReference>
<dbReference type="SUPFAM" id="SSF53163">
    <property type="entry name" value="HybD-like"/>
    <property type="match status" value="1"/>
</dbReference>
<accession>D3FUC4</accession>
<evidence type="ECO:0000313" key="5">
    <source>
        <dbReference type="EMBL" id="ADC48326.1"/>
    </source>
</evidence>
<dbReference type="NCBIfam" id="TIGR00072">
    <property type="entry name" value="hydrog_prot"/>
    <property type="match status" value="1"/>
</dbReference>
<dbReference type="Proteomes" id="UP000001544">
    <property type="component" value="Chromosome"/>
</dbReference>
<proteinExistence type="inferred from homology"/>
<keyword evidence="3" id="KW-0064">Aspartyl protease</keyword>
<reference evidence="5 6" key="1">
    <citation type="journal article" date="2011" name="Environ. Microbiol.">
        <title>Genome of alkaliphilic Bacillus pseudofirmus OF4 reveals adaptations that support the ability to grow in an external pH range from 7.5 to 11.4.</title>
        <authorList>
            <person name="Janto B."/>
            <person name="Ahmed A."/>
            <person name="Ito M."/>
            <person name="Liu J."/>
            <person name="Hicks D.B."/>
            <person name="Pagni S."/>
            <person name="Fackelmayer O.J."/>
            <person name="Smith T.A."/>
            <person name="Earl J."/>
            <person name="Elbourne L.D."/>
            <person name="Hassan K."/>
            <person name="Paulsen I.T."/>
            <person name="Kolsto A.B."/>
            <person name="Tourasse N.J."/>
            <person name="Ehrlich G.D."/>
            <person name="Boissy R."/>
            <person name="Ivey D.M."/>
            <person name="Li G."/>
            <person name="Xue Y."/>
            <person name="Ma Y."/>
            <person name="Hu F.Z."/>
            <person name="Krulwich T.A."/>
        </authorList>
    </citation>
    <scope>NUCLEOTIDE SEQUENCE [LARGE SCALE GENOMIC DNA]</scope>
    <source>
        <strain evidence="6">ATCC BAA-2126 / JCM 17055 / OF4</strain>
    </source>
</reference>
<dbReference type="GO" id="GO:0004190">
    <property type="term" value="F:aspartic-type endopeptidase activity"/>
    <property type="evidence" value="ECO:0007669"/>
    <property type="project" value="UniProtKB-KW"/>
</dbReference>
<comment type="similarity">
    <text evidence="1">Belongs to the peptidase A31 family.</text>
</comment>
<gene>
    <name evidence="5" type="primary">hydD</name>
    <name evidence="5" type="ordered locus">BpOF4_01290</name>
</gene>
<organism evidence="5 6">
    <name type="scientific">Alkalihalophilus pseudofirmus (strain ATCC BAA-2126 / JCM 17055 / OF4)</name>
    <name type="common">Bacillus pseudofirmus</name>
    <dbReference type="NCBI Taxonomy" id="398511"/>
    <lineage>
        <taxon>Bacteria</taxon>
        <taxon>Bacillati</taxon>
        <taxon>Bacillota</taxon>
        <taxon>Bacilli</taxon>
        <taxon>Bacillales</taxon>
        <taxon>Bacillaceae</taxon>
        <taxon>Alkalihalophilus</taxon>
    </lineage>
</organism>
<name>D3FUC4_ALKPO</name>
<dbReference type="PRINTS" id="PR00446">
    <property type="entry name" value="HYDRGNUPTAKE"/>
</dbReference>